<evidence type="ECO:0000256" key="3">
    <source>
        <dbReference type="ARBA" id="ARBA00022475"/>
    </source>
</evidence>
<dbReference type="CDD" id="cd06261">
    <property type="entry name" value="TM_PBP2"/>
    <property type="match status" value="1"/>
</dbReference>
<evidence type="ECO:0000313" key="11">
    <source>
        <dbReference type="Proteomes" id="UP000033740"/>
    </source>
</evidence>
<dbReference type="AlphaFoldDB" id="A0A0F0LW04"/>
<dbReference type="GO" id="GO:0005886">
    <property type="term" value="C:plasma membrane"/>
    <property type="evidence" value="ECO:0007669"/>
    <property type="project" value="UniProtKB-SubCell"/>
</dbReference>
<name>A0A0F0LW04_9MICO</name>
<keyword evidence="6 7" id="KW-0472">Membrane</keyword>
<keyword evidence="11" id="KW-1185">Reference proteome</keyword>
<evidence type="ECO:0000256" key="6">
    <source>
        <dbReference type="ARBA" id="ARBA00023136"/>
    </source>
</evidence>
<dbReference type="Proteomes" id="UP000033740">
    <property type="component" value="Unassembled WGS sequence"/>
</dbReference>
<feature type="transmembrane region" description="Helical" evidence="7">
    <location>
        <begin position="301"/>
        <end position="323"/>
    </location>
</feature>
<organism evidence="10 11">
    <name type="scientific">Microbacterium azadirachtae</name>
    <dbReference type="NCBI Taxonomy" id="582680"/>
    <lineage>
        <taxon>Bacteria</taxon>
        <taxon>Bacillati</taxon>
        <taxon>Actinomycetota</taxon>
        <taxon>Actinomycetes</taxon>
        <taxon>Micrococcales</taxon>
        <taxon>Microbacteriaceae</taxon>
        <taxon>Microbacterium</taxon>
    </lineage>
</organism>
<dbReference type="STRING" id="582680.RS86_00276"/>
<accession>A0A0F0LW04</accession>
<dbReference type="EMBL" id="JYIX01000019">
    <property type="protein sequence ID" value="KJL36485.1"/>
    <property type="molecule type" value="Genomic_DNA"/>
</dbReference>
<dbReference type="SUPFAM" id="SSF161098">
    <property type="entry name" value="MetI-like"/>
    <property type="match status" value="1"/>
</dbReference>
<evidence type="ECO:0000256" key="1">
    <source>
        <dbReference type="ARBA" id="ARBA00004651"/>
    </source>
</evidence>
<keyword evidence="5 7" id="KW-1133">Transmembrane helix</keyword>
<dbReference type="PATRIC" id="fig|582680.6.peg.284"/>
<dbReference type="PROSITE" id="PS50928">
    <property type="entry name" value="ABC_TM1"/>
    <property type="match status" value="1"/>
</dbReference>
<feature type="transmembrane region" description="Helical" evidence="7">
    <location>
        <begin position="34"/>
        <end position="56"/>
    </location>
</feature>
<evidence type="ECO:0000256" key="8">
    <source>
        <dbReference type="SAM" id="MobiDB-lite"/>
    </source>
</evidence>
<feature type="region of interest" description="Disordered" evidence="8">
    <location>
        <begin position="1"/>
        <end position="27"/>
    </location>
</feature>
<comment type="caution">
    <text evidence="10">The sequence shown here is derived from an EMBL/GenBank/DDBJ whole genome shotgun (WGS) entry which is preliminary data.</text>
</comment>
<dbReference type="RefSeq" id="WP_045270417.1">
    <property type="nucleotide sequence ID" value="NZ_JYIX01000019.1"/>
</dbReference>
<evidence type="ECO:0000256" key="2">
    <source>
        <dbReference type="ARBA" id="ARBA00022448"/>
    </source>
</evidence>
<dbReference type="PANTHER" id="PTHR30193:SF1">
    <property type="entry name" value="ABC TRANSPORTER PERMEASE PROTEIN YESP-RELATED"/>
    <property type="match status" value="1"/>
</dbReference>
<feature type="transmembrane region" description="Helical" evidence="7">
    <location>
        <begin position="98"/>
        <end position="120"/>
    </location>
</feature>
<evidence type="ECO:0000313" key="10">
    <source>
        <dbReference type="EMBL" id="KJL36485.1"/>
    </source>
</evidence>
<dbReference type="Gene3D" id="1.10.3720.10">
    <property type="entry name" value="MetI-like"/>
    <property type="match status" value="1"/>
</dbReference>
<evidence type="ECO:0000256" key="5">
    <source>
        <dbReference type="ARBA" id="ARBA00022989"/>
    </source>
</evidence>
<feature type="transmembrane region" description="Helical" evidence="7">
    <location>
        <begin position="227"/>
        <end position="252"/>
    </location>
</feature>
<evidence type="ECO:0000259" key="9">
    <source>
        <dbReference type="PROSITE" id="PS50928"/>
    </source>
</evidence>
<dbReference type="GO" id="GO:0055085">
    <property type="term" value="P:transmembrane transport"/>
    <property type="evidence" value="ECO:0007669"/>
    <property type="project" value="InterPro"/>
</dbReference>
<dbReference type="PANTHER" id="PTHR30193">
    <property type="entry name" value="ABC TRANSPORTER PERMEASE PROTEIN"/>
    <property type="match status" value="1"/>
</dbReference>
<evidence type="ECO:0000256" key="7">
    <source>
        <dbReference type="RuleBase" id="RU363032"/>
    </source>
</evidence>
<dbReference type="InterPro" id="IPR000515">
    <property type="entry name" value="MetI-like"/>
</dbReference>
<dbReference type="InterPro" id="IPR051393">
    <property type="entry name" value="ABC_transporter_permease"/>
</dbReference>
<feature type="domain" description="ABC transmembrane type-1" evidence="9">
    <location>
        <begin position="94"/>
        <end position="322"/>
    </location>
</feature>
<dbReference type="Pfam" id="PF00528">
    <property type="entry name" value="BPD_transp_1"/>
    <property type="match status" value="1"/>
</dbReference>
<comment type="similarity">
    <text evidence="7">Belongs to the binding-protein-dependent transport system permease family.</text>
</comment>
<keyword evidence="3" id="KW-1003">Cell membrane</keyword>
<comment type="subcellular location">
    <subcellularLocation>
        <location evidence="1 7">Cell membrane</location>
        <topology evidence="1 7">Multi-pass membrane protein</topology>
    </subcellularLocation>
</comment>
<dbReference type="InterPro" id="IPR035906">
    <property type="entry name" value="MetI-like_sf"/>
</dbReference>
<keyword evidence="2 7" id="KW-0813">Transport</keyword>
<reference evidence="10 11" key="1">
    <citation type="submission" date="2015-02" db="EMBL/GenBank/DDBJ databases">
        <title>Draft genome sequences of ten Microbacterium spp. with emphasis on heavy metal contaminated environments.</title>
        <authorList>
            <person name="Corretto E."/>
        </authorList>
    </citation>
    <scope>NUCLEOTIDE SEQUENCE [LARGE SCALE GENOMIC DNA]</scope>
    <source>
        <strain evidence="10 11">ARN176</strain>
    </source>
</reference>
<feature type="transmembrane region" description="Helical" evidence="7">
    <location>
        <begin position="132"/>
        <end position="152"/>
    </location>
</feature>
<protein>
    <submittedName>
        <fullName evidence="10">L-arabinose transport system permease protein AraP</fullName>
    </submittedName>
</protein>
<sequence length="335" mass="35984">MTATLAPGRAETPPHAPGSPARRRRGSAARRRRWSIALMLAPTLLGLAVFFVYPLVANLYFSFTRYDLVSAPQWNGFSNYVYLFTKDPRIVTAALNTLWFVVILVPIRIVCSLAVAGLLLRARSAGGIWRTIFYLPALVPPVASVVAFVFLFNPGTGPVNLVLKSLGIPGPLWFNDPALAKPSLVLLGVWVMGDVMIILLAALLNVPRDQYEAASLDGANGVQKVRYVTIPSIAPVLLFALVTGMIAALQYFTEAAVASGVASGRSGAASGGLAADIGYPEDSLLTYTQWLYVRGFANFQLGYAAAMAVVLFVVASVFVALLLRKSRAFSPEDFS</sequence>
<evidence type="ECO:0000256" key="4">
    <source>
        <dbReference type="ARBA" id="ARBA00022692"/>
    </source>
</evidence>
<gene>
    <name evidence="10" type="primary">araP_1</name>
    <name evidence="10" type="ORF">RS86_00276</name>
</gene>
<proteinExistence type="inferred from homology"/>
<keyword evidence="4 7" id="KW-0812">Transmembrane</keyword>
<feature type="transmembrane region" description="Helical" evidence="7">
    <location>
        <begin position="184"/>
        <end position="206"/>
    </location>
</feature>